<protein>
    <recommendedName>
        <fullName evidence="3">Vinculin</fullName>
    </recommendedName>
</protein>
<dbReference type="GO" id="GO:0005737">
    <property type="term" value="C:cytoplasm"/>
    <property type="evidence" value="ECO:0007669"/>
    <property type="project" value="UniProtKB-SubCell"/>
</dbReference>
<dbReference type="Pfam" id="PF01044">
    <property type="entry name" value="Vinculin"/>
    <property type="match status" value="1"/>
</dbReference>
<dbReference type="GO" id="GO:0051015">
    <property type="term" value="F:actin filament binding"/>
    <property type="evidence" value="ECO:0007669"/>
    <property type="project" value="InterPro"/>
</dbReference>
<evidence type="ECO:0000256" key="5">
    <source>
        <dbReference type="ARBA" id="ARBA00023203"/>
    </source>
</evidence>
<dbReference type="InterPro" id="IPR006077">
    <property type="entry name" value="Vinculin/catenin"/>
</dbReference>
<evidence type="ECO:0000256" key="4">
    <source>
        <dbReference type="ARBA" id="ARBA00022490"/>
    </source>
</evidence>
<dbReference type="GO" id="GO:0007155">
    <property type="term" value="P:cell adhesion"/>
    <property type="evidence" value="ECO:0007669"/>
    <property type="project" value="InterPro"/>
</dbReference>
<dbReference type="InterPro" id="IPR036723">
    <property type="entry name" value="Alpha-catenin/vinculin-like_sf"/>
</dbReference>
<feature type="region of interest" description="Disordered" evidence="7">
    <location>
        <begin position="747"/>
        <end position="857"/>
    </location>
</feature>
<dbReference type="AlphaFoldDB" id="A0A6G1S7H0"/>
<dbReference type="PRINTS" id="PR00806">
    <property type="entry name" value="VINCULIN"/>
</dbReference>
<gene>
    <name evidence="8" type="primary">Vinc</name>
    <name evidence="8" type="ORF">g.12240</name>
</gene>
<keyword evidence="5" id="KW-0009">Actin-binding</keyword>
<evidence type="ECO:0000256" key="2">
    <source>
        <dbReference type="ARBA" id="ARBA00008376"/>
    </source>
</evidence>
<feature type="compositionally biased region" description="Low complexity" evidence="7">
    <location>
        <begin position="755"/>
        <end position="779"/>
    </location>
</feature>
<dbReference type="InterPro" id="IPR017997">
    <property type="entry name" value="Vinculin"/>
</dbReference>
<dbReference type="PANTHER" id="PTHR46180">
    <property type="entry name" value="VINCULIN"/>
    <property type="match status" value="1"/>
</dbReference>
<dbReference type="GO" id="GO:0071944">
    <property type="term" value="C:cell periphery"/>
    <property type="evidence" value="ECO:0007669"/>
    <property type="project" value="UniProtKB-ARBA"/>
</dbReference>
<feature type="compositionally biased region" description="Polar residues" evidence="7">
    <location>
        <begin position="791"/>
        <end position="814"/>
    </location>
</feature>
<keyword evidence="6" id="KW-0175">Coiled coil</keyword>
<sequence>MPVFHTKTIESILEPVAFQVSRLVILHEEAEDGNAMPDLSKPVEAVSWAVENLTKVGKETINKSDDQILRADMPNSLQRVDRAARLLEEAAYMLKSDPYSQQARQLLIEGSRGILQGTSSLLLCFDESEVRKLIKSCQKVLAYMQVVEVIERMEDLVTFVKDLTPALTKVSRDVNLRQRELTHQAHRELLLRCLENLKQEAPGLISSMKTYIQLLNSKSSTQHAAENRNYHTGRMVHELNEIIRVLQLTTYDDDEWDSDSLTYMKRALGAMTSKVQSAHDWLEDPFAPNGGIGEKSLRQILEHAERIADRSLPEDRDAIKKQCSDIRAMVEALCELRQAKQASSPQAHSLAKNIGRQLRELLNLCTRAIANMELGGNLQPAHTLSGRMDQAQRWLNNLHFDDHGLGEQAVQAIINEARKLALACPLPQLRQQILDLCNEAERLNRQLGELCRRSGPQAAHSSHQAQAMARELGSKLREIQRFVQAALVNRVVDDFIDATLSLRQFTEIVLTSSTTTTTTRQQRNDQLDEHFKERARNLSEWSRRATQTAQHVATNSAQNKRLAETINSVSGQMDSQTPQLISAGQIRYQHADSSSAHENFMHMRDQYESTIIRLRNLIDEAIDSAAFVRASEEAIRRHTQLCEMAISTRHVQGMVDNAASIARLANRVIMVARQESNNSEDSVFIKRVDVATRRLQELVPQMVRHAKDVATSISDIRAHNPWRQTNQQLLEAVVQIGQALGPSDIGDLSRMYNETQSSTTKRTTTTTTTTLYDQQQQQARGGGAYGGQNHMDPQQQQPVYGQTPSPRSSGYKTESSPRHSAVSPNANQTSYSTSQHHTTTSRHHDNTSSAITDDEEERFPTLQPNQPIMMAAHDLHQEVKQWSSKENEIIAAAKKLAFLMVRLSALVRGDKGTKKDLISCAQAIAEASQEVTRLAKEQAKLCTDRKMRTNILQVCERIPTMGTQLRILSTVKATMLGVQGSQEDQEAMDMIVGNAQNLMSSIKDTVKSCEAASIKIRTDQGVKVRWIRKEPWYT</sequence>
<name>A0A6G1S7H0_9ACAR</name>
<dbReference type="SUPFAM" id="SSF47220">
    <property type="entry name" value="alpha-catenin/vinculin-like"/>
    <property type="match status" value="6"/>
</dbReference>
<feature type="compositionally biased region" description="Low complexity" evidence="7">
    <location>
        <begin position="829"/>
        <end position="838"/>
    </location>
</feature>
<evidence type="ECO:0000256" key="7">
    <source>
        <dbReference type="SAM" id="MobiDB-lite"/>
    </source>
</evidence>
<dbReference type="EMBL" id="GGYP01001390">
    <property type="protein sequence ID" value="MDE46161.1"/>
    <property type="molecule type" value="Transcribed_RNA"/>
</dbReference>
<evidence type="ECO:0000256" key="6">
    <source>
        <dbReference type="SAM" id="Coils"/>
    </source>
</evidence>
<dbReference type="Gene3D" id="1.20.120.810">
    <property type="entry name" value="Vinculin, Vh2 four-helix bundle"/>
    <property type="match status" value="2"/>
</dbReference>
<evidence type="ECO:0000256" key="3">
    <source>
        <dbReference type="ARBA" id="ARBA00014125"/>
    </source>
</evidence>
<organism evidence="8">
    <name type="scientific">Aceria tosichella</name>
    <name type="common">wheat curl mite</name>
    <dbReference type="NCBI Taxonomy" id="561515"/>
    <lineage>
        <taxon>Eukaryota</taxon>
        <taxon>Metazoa</taxon>
        <taxon>Ecdysozoa</taxon>
        <taxon>Arthropoda</taxon>
        <taxon>Chelicerata</taxon>
        <taxon>Arachnida</taxon>
        <taxon>Acari</taxon>
        <taxon>Acariformes</taxon>
        <taxon>Trombidiformes</taxon>
        <taxon>Prostigmata</taxon>
        <taxon>Eupodina</taxon>
        <taxon>Eriophyoidea</taxon>
        <taxon>Eriophyidae</taxon>
        <taxon>Eriophyinae</taxon>
        <taxon>Aceriini</taxon>
        <taxon>Aceria</taxon>
    </lineage>
</organism>
<dbReference type="Gene3D" id="1.20.120.230">
    <property type="entry name" value="Alpha-catenin/vinculin-like"/>
    <property type="match status" value="4"/>
</dbReference>
<feature type="coiled-coil region" evidence="6">
    <location>
        <begin position="426"/>
        <end position="453"/>
    </location>
</feature>
<evidence type="ECO:0000313" key="8">
    <source>
        <dbReference type="EMBL" id="MDE46161.1"/>
    </source>
</evidence>
<comment type="similarity">
    <text evidence="2">Belongs to the vinculin/alpha-catenin family.</text>
</comment>
<proteinExistence type="inferred from homology"/>
<reference evidence="8" key="1">
    <citation type="submission" date="2018-10" db="EMBL/GenBank/DDBJ databases">
        <title>Transcriptome assembly of Aceria tosichella (Wheat curl mite) Type 2.</title>
        <authorList>
            <person name="Scully E.D."/>
            <person name="Geib S.M."/>
            <person name="Palmer N.A."/>
            <person name="Gupta A.K."/>
            <person name="Sarath G."/>
            <person name="Tatineni S."/>
        </authorList>
    </citation>
    <scope>NUCLEOTIDE SEQUENCE</scope>
    <source>
        <strain evidence="8">LincolnNE</strain>
    </source>
</reference>
<keyword evidence="4" id="KW-0963">Cytoplasm</keyword>
<evidence type="ECO:0000256" key="1">
    <source>
        <dbReference type="ARBA" id="ARBA00004496"/>
    </source>
</evidence>
<accession>A0A6G1S7H0</accession>
<comment type="subcellular location">
    <subcellularLocation>
        <location evidence="1">Cytoplasm</location>
    </subcellularLocation>
</comment>